<accession>A0ACC0M1X9</accession>
<keyword evidence="2" id="KW-1185">Reference proteome</keyword>
<proteinExistence type="predicted"/>
<dbReference type="Proteomes" id="UP001062846">
    <property type="component" value="Chromosome 10"/>
</dbReference>
<name>A0ACC0M1X9_RHOML</name>
<dbReference type="EMBL" id="CM046397">
    <property type="protein sequence ID" value="KAI8534594.1"/>
    <property type="molecule type" value="Genomic_DNA"/>
</dbReference>
<organism evidence="1 2">
    <name type="scientific">Rhododendron molle</name>
    <name type="common">Chinese azalea</name>
    <name type="synonym">Azalea mollis</name>
    <dbReference type="NCBI Taxonomy" id="49168"/>
    <lineage>
        <taxon>Eukaryota</taxon>
        <taxon>Viridiplantae</taxon>
        <taxon>Streptophyta</taxon>
        <taxon>Embryophyta</taxon>
        <taxon>Tracheophyta</taxon>
        <taxon>Spermatophyta</taxon>
        <taxon>Magnoliopsida</taxon>
        <taxon>eudicotyledons</taxon>
        <taxon>Gunneridae</taxon>
        <taxon>Pentapetalae</taxon>
        <taxon>asterids</taxon>
        <taxon>Ericales</taxon>
        <taxon>Ericaceae</taxon>
        <taxon>Ericoideae</taxon>
        <taxon>Rhodoreae</taxon>
        <taxon>Rhododendron</taxon>
    </lineage>
</organism>
<evidence type="ECO:0000313" key="2">
    <source>
        <dbReference type="Proteomes" id="UP001062846"/>
    </source>
</evidence>
<sequence length="80" mass="9250">MFGGLLWAQIELTPSLPPSHQSSPSPPRLEVPIRIAQVWTSFCNGFLCKVGKVRICLEETHWSASHFRRWRDRNNADLIY</sequence>
<reference evidence="1" key="1">
    <citation type="submission" date="2022-02" db="EMBL/GenBank/DDBJ databases">
        <title>Plant Genome Project.</title>
        <authorList>
            <person name="Zhang R.-G."/>
        </authorList>
    </citation>
    <scope>NUCLEOTIDE SEQUENCE</scope>
    <source>
        <strain evidence="1">AT1</strain>
    </source>
</reference>
<comment type="caution">
    <text evidence="1">The sequence shown here is derived from an EMBL/GenBank/DDBJ whole genome shotgun (WGS) entry which is preliminary data.</text>
</comment>
<evidence type="ECO:0000313" key="1">
    <source>
        <dbReference type="EMBL" id="KAI8534594.1"/>
    </source>
</evidence>
<gene>
    <name evidence="1" type="ORF">RHMOL_Rhmol10G0102400</name>
</gene>
<protein>
    <submittedName>
        <fullName evidence="1">Uncharacterized protein</fullName>
    </submittedName>
</protein>